<dbReference type="NCBIfam" id="TIGR01098">
    <property type="entry name" value="3A0109s03R"/>
    <property type="match status" value="1"/>
</dbReference>
<dbReference type="PANTHER" id="PTHR35841:SF1">
    <property type="entry name" value="PHOSPHONATES-BINDING PERIPLASMIC PROTEIN"/>
    <property type="match status" value="1"/>
</dbReference>
<dbReference type="GO" id="GO:0043190">
    <property type="term" value="C:ATP-binding cassette (ABC) transporter complex"/>
    <property type="evidence" value="ECO:0007669"/>
    <property type="project" value="InterPro"/>
</dbReference>
<sequence>MQMWRGRRLGGLAGVLAVGVLLGSLVIGLPGASQQGLIPEELVVGMVPSRAATILQPPVEGLAKLVLAYVQSHGFPQVQRVRAVIPESYPATIEALGAEKIHVGLLGPFQIVQVVDSYGAIPIDVTKRGDKLTFRSQFMVHTDSKLMALKDTNQDPQDDLVSLVKSGATVRFSYGGSSTSTSGFLFPCKTLKDLGILPGDFKNFKTIRAANHLASAIAVYKKDVDVGAGFDDVRESLNTEQTKKELGWKPGDPEPSTKVRVIGYSDDIPNDGIVAIKALDPKLRDTIKQAFVEIMKTEEGKKFGKDALDATDFVPVPEGYDMLKALEAVRVVAKEIQPNLAKCENQ</sequence>
<keyword evidence="2" id="KW-0732">Signal</keyword>
<organism evidence="3">
    <name type="scientific">Acetithermum autotrophicum</name>
    <dbReference type="NCBI Taxonomy" id="1446466"/>
    <lineage>
        <taxon>Bacteria</taxon>
        <taxon>Candidatus Bipolaricaulota</taxon>
        <taxon>Candidatus Acetithermum</taxon>
    </lineage>
</organism>
<protein>
    <submittedName>
        <fullName evidence="3">Phosphonate transport system substrate-binding protein</fullName>
    </submittedName>
</protein>
<evidence type="ECO:0000313" key="3">
    <source>
        <dbReference type="EMBL" id="BAL59105.1"/>
    </source>
</evidence>
<dbReference type="GO" id="GO:0055085">
    <property type="term" value="P:transmembrane transport"/>
    <property type="evidence" value="ECO:0007669"/>
    <property type="project" value="InterPro"/>
</dbReference>
<evidence type="ECO:0000256" key="2">
    <source>
        <dbReference type="ARBA" id="ARBA00022729"/>
    </source>
</evidence>
<proteinExistence type="inferred from homology"/>
<reference evidence="3" key="2">
    <citation type="journal article" date="2012" name="PLoS ONE">
        <title>A Deeply Branching Thermophilic Bacterium with an Ancient Acetyl-CoA Pathway Dominates a Subsurface Ecosystem.</title>
        <authorList>
            <person name="Takami H."/>
            <person name="Noguchi H."/>
            <person name="Takaki Y."/>
            <person name="Uchiyama I."/>
            <person name="Toyoda A."/>
            <person name="Nishi S."/>
            <person name="Chee G.-J."/>
            <person name="Arai W."/>
            <person name="Nunoura T."/>
            <person name="Itoh T."/>
            <person name="Hattori M."/>
            <person name="Takai K."/>
        </authorList>
    </citation>
    <scope>NUCLEOTIDE SEQUENCE</scope>
</reference>
<evidence type="ECO:0000256" key="1">
    <source>
        <dbReference type="ARBA" id="ARBA00007162"/>
    </source>
</evidence>
<dbReference type="SUPFAM" id="SSF53850">
    <property type="entry name" value="Periplasmic binding protein-like II"/>
    <property type="match status" value="1"/>
</dbReference>
<name>H5SSG9_ACEAU</name>
<gene>
    <name evidence="3" type="ORF">HGMM_OP3C260</name>
</gene>
<dbReference type="Pfam" id="PF12974">
    <property type="entry name" value="Phosphonate-bd"/>
    <property type="match status" value="1"/>
</dbReference>
<accession>H5SSG9</accession>
<dbReference type="AlphaFoldDB" id="H5SSG9"/>
<dbReference type="InterPro" id="IPR005770">
    <property type="entry name" value="PhnD"/>
</dbReference>
<dbReference type="PANTHER" id="PTHR35841">
    <property type="entry name" value="PHOSPHONATES-BINDING PERIPLASMIC PROTEIN"/>
    <property type="match status" value="1"/>
</dbReference>
<dbReference type="Gene3D" id="3.40.190.10">
    <property type="entry name" value="Periplasmic binding protein-like II"/>
    <property type="match status" value="2"/>
</dbReference>
<dbReference type="EMBL" id="AP011802">
    <property type="protein sequence ID" value="BAL59105.1"/>
    <property type="molecule type" value="Genomic_DNA"/>
</dbReference>
<reference evidence="3" key="1">
    <citation type="journal article" date="2005" name="Environ. Microbiol.">
        <title>Genetic and functional properties of uncultivated thermophilic crenarchaeotes from a subsurface gold mine as revealed by analysis of genome fragments.</title>
        <authorList>
            <person name="Nunoura T."/>
            <person name="Hirayama H."/>
            <person name="Takami H."/>
            <person name="Oida H."/>
            <person name="Nishi S."/>
            <person name="Shimamura S."/>
            <person name="Suzuki Y."/>
            <person name="Inagaki F."/>
            <person name="Takai K."/>
            <person name="Nealson K.H."/>
            <person name="Horikoshi K."/>
        </authorList>
    </citation>
    <scope>NUCLEOTIDE SEQUENCE</scope>
</reference>
<comment type="similarity">
    <text evidence="1">Belongs to the phosphate/phosphite/phosphonate binding protein family.</text>
</comment>